<dbReference type="InterPro" id="IPR051450">
    <property type="entry name" value="Gfo/Idh/MocA_Oxidoreductases"/>
</dbReference>
<gene>
    <name evidence="3" type="ORF">HF526_23575</name>
</gene>
<name>A0ABX1SFD7_9PSEU</name>
<dbReference type="SUPFAM" id="SSF51735">
    <property type="entry name" value="NAD(P)-binding Rossmann-fold domains"/>
    <property type="match status" value="1"/>
</dbReference>
<evidence type="ECO:0000313" key="4">
    <source>
        <dbReference type="Proteomes" id="UP000820669"/>
    </source>
</evidence>
<dbReference type="EMBL" id="JAAXLA010000052">
    <property type="protein sequence ID" value="NMI00267.1"/>
    <property type="molecule type" value="Genomic_DNA"/>
</dbReference>
<dbReference type="Gene3D" id="3.30.360.10">
    <property type="entry name" value="Dihydrodipicolinate Reductase, domain 2"/>
    <property type="match status" value="1"/>
</dbReference>
<dbReference type="PANTHER" id="PTHR43377:SF6">
    <property type="entry name" value="GFO_IDH_MOCA-LIKE OXIDOREDUCTASE N-TERMINAL DOMAIN-CONTAINING PROTEIN"/>
    <property type="match status" value="1"/>
</dbReference>
<proteinExistence type="predicted"/>
<dbReference type="Pfam" id="PF22725">
    <property type="entry name" value="GFO_IDH_MocA_C3"/>
    <property type="match status" value="1"/>
</dbReference>
<dbReference type="RefSeq" id="WP_169383742.1">
    <property type="nucleotide sequence ID" value="NZ_JAAXLA010000052.1"/>
</dbReference>
<reference evidence="3 4" key="1">
    <citation type="submission" date="2020-04" db="EMBL/GenBank/DDBJ databases">
        <authorList>
            <person name="Klaysubun C."/>
            <person name="Duangmal K."/>
            <person name="Lipun K."/>
        </authorList>
    </citation>
    <scope>NUCLEOTIDE SEQUENCE [LARGE SCALE GENOMIC DNA]</scope>
    <source>
        <strain evidence="3 4">K10HN5</strain>
    </source>
</reference>
<evidence type="ECO:0000313" key="3">
    <source>
        <dbReference type="EMBL" id="NMI00267.1"/>
    </source>
</evidence>
<dbReference type="InterPro" id="IPR000683">
    <property type="entry name" value="Gfo/Idh/MocA-like_OxRdtase_N"/>
</dbReference>
<dbReference type="PANTHER" id="PTHR43377">
    <property type="entry name" value="BILIVERDIN REDUCTASE A"/>
    <property type="match status" value="1"/>
</dbReference>
<dbReference type="Proteomes" id="UP000820669">
    <property type="component" value="Unassembled WGS sequence"/>
</dbReference>
<evidence type="ECO:0000259" key="1">
    <source>
        <dbReference type="Pfam" id="PF01408"/>
    </source>
</evidence>
<dbReference type="InterPro" id="IPR036291">
    <property type="entry name" value="NAD(P)-bd_dom_sf"/>
</dbReference>
<organism evidence="3 4">
    <name type="scientific">Pseudonocardia acidicola</name>
    <dbReference type="NCBI Taxonomy" id="2724939"/>
    <lineage>
        <taxon>Bacteria</taxon>
        <taxon>Bacillati</taxon>
        <taxon>Actinomycetota</taxon>
        <taxon>Actinomycetes</taxon>
        <taxon>Pseudonocardiales</taxon>
        <taxon>Pseudonocardiaceae</taxon>
        <taxon>Pseudonocardia</taxon>
    </lineage>
</organism>
<protein>
    <submittedName>
        <fullName evidence="3">Gfo/Idh/MocA family oxidoreductase</fullName>
    </submittedName>
</protein>
<sequence length="344" mass="37420">MGYGYWGSKHVRVLSSMPDVSVTVVDISPERLRDAAARCPTVRTAAHLGHVIDDVDAVVVATPPSTHFPIANRALGAGRHVLVEKPMATSVPDAEALVATAARHGAQLMVGHTFEYNPAVRRLRDIIRSGVLGRILYIDAARLNLGQYQRDVNVIWDLAPHDISIASYLLDELPVSTAVWACRNIGRRHADVAYLRLDFPTTHAFVHVSWLNPNKVRRTTVVGEQKMAIYDDLSDNERIRIYDIGVDPAGADDAQATGDMPVSYRTGDITSPYVPFREPLMIQDGHFVECIRTGRQPDTPGERGLEVVRVLAATDRAIATGQSSPVFGAPGVAPVLVPSSRAAS</sequence>
<dbReference type="InterPro" id="IPR055170">
    <property type="entry name" value="GFO_IDH_MocA-like_dom"/>
</dbReference>
<feature type="domain" description="Gfo/Idh/MocA-like oxidoreductase N-terminal" evidence="1">
    <location>
        <begin position="2"/>
        <end position="112"/>
    </location>
</feature>
<dbReference type="Pfam" id="PF01408">
    <property type="entry name" value="GFO_IDH_MocA"/>
    <property type="match status" value="1"/>
</dbReference>
<dbReference type="Gene3D" id="3.40.50.720">
    <property type="entry name" value="NAD(P)-binding Rossmann-like Domain"/>
    <property type="match status" value="1"/>
</dbReference>
<evidence type="ECO:0000259" key="2">
    <source>
        <dbReference type="Pfam" id="PF22725"/>
    </source>
</evidence>
<comment type="caution">
    <text evidence="3">The sequence shown here is derived from an EMBL/GenBank/DDBJ whole genome shotgun (WGS) entry which is preliminary data.</text>
</comment>
<accession>A0ABX1SFD7</accession>
<feature type="domain" description="GFO/IDH/MocA-like oxidoreductase" evidence="2">
    <location>
        <begin position="120"/>
        <end position="227"/>
    </location>
</feature>
<dbReference type="SUPFAM" id="SSF55347">
    <property type="entry name" value="Glyceraldehyde-3-phosphate dehydrogenase-like, C-terminal domain"/>
    <property type="match status" value="1"/>
</dbReference>
<keyword evidence="4" id="KW-1185">Reference proteome</keyword>